<accession>A0AA36F7M9</accession>
<sequence>MRGSGKRKKEKHRCIEKHASRTKAQEIPVSLHGRHQRQSIGKARCGIALSYADHNAIKMANIRDQSP</sequence>
<protein>
    <submittedName>
        <fullName evidence="2">Uncharacterized protein</fullName>
    </submittedName>
</protein>
<reference evidence="2" key="1">
    <citation type="submission" date="2023-08" db="EMBL/GenBank/DDBJ databases">
        <authorList>
            <person name="Alioto T."/>
            <person name="Alioto T."/>
            <person name="Gomez Garrido J."/>
        </authorList>
    </citation>
    <scope>NUCLEOTIDE SEQUENCE</scope>
</reference>
<dbReference type="Proteomes" id="UP001162480">
    <property type="component" value="Chromosome 9"/>
</dbReference>
<keyword evidence="3" id="KW-1185">Reference proteome</keyword>
<evidence type="ECO:0000256" key="1">
    <source>
        <dbReference type="SAM" id="MobiDB-lite"/>
    </source>
</evidence>
<proteinExistence type="predicted"/>
<feature type="compositionally biased region" description="Basic residues" evidence="1">
    <location>
        <begin position="1"/>
        <end position="15"/>
    </location>
</feature>
<dbReference type="EMBL" id="OX597822">
    <property type="protein sequence ID" value="CAI9727462.1"/>
    <property type="molecule type" value="Genomic_DNA"/>
</dbReference>
<name>A0AA36F7M9_OCTVU</name>
<organism evidence="2 3">
    <name type="scientific">Octopus vulgaris</name>
    <name type="common">Common octopus</name>
    <dbReference type="NCBI Taxonomy" id="6645"/>
    <lineage>
        <taxon>Eukaryota</taxon>
        <taxon>Metazoa</taxon>
        <taxon>Spiralia</taxon>
        <taxon>Lophotrochozoa</taxon>
        <taxon>Mollusca</taxon>
        <taxon>Cephalopoda</taxon>
        <taxon>Coleoidea</taxon>
        <taxon>Octopodiformes</taxon>
        <taxon>Octopoda</taxon>
        <taxon>Incirrata</taxon>
        <taxon>Octopodidae</taxon>
        <taxon>Octopus</taxon>
    </lineage>
</organism>
<evidence type="ECO:0000313" key="2">
    <source>
        <dbReference type="EMBL" id="CAI9727462.1"/>
    </source>
</evidence>
<gene>
    <name evidence="2" type="ORF">OCTVUL_1B029458</name>
</gene>
<dbReference type="AlphaFoldDB" id="A0AA36F7M9"/>
<feature type="region of interest" description="Disordered" evidence="1">
    <location>
        <begin position="1"/>
        <end position="25"/>
    </location>
</feature>
<evidence type="ECO:0000313" key="3">
    <source>
        <dbReference type="Proteomes" id="UP001162480"/>
    </source>
</evidence>